<dbReference type="EMBL" id="UOEF01000397">
    <property type="protein sequence ID" value="VAW04281.1"/>
    <property type="molecule type" value="Genomic_DNA"/>
</dbReference>
<reference evidence="3" key="1">
    <citation type="submission" date="2018-06" db="EMBL/GenBank/DDBJ databases">
        <authorList>
            <person name="Zhirakovskaya E."/>
        </authorList>
    </citation>
    <scope>NUCLEOTIDE SEQUENCE</scope>
</reference>
<dbReference type="InterPro" id="IPR052163">
    <property type="entry name" value="DGC-Regulatory_Protein"/>
</dbReference>
<dbReference type="Pfam" id="PF00990">
    <property type="entry name" value="GGDEF"/>
    <property type="match status" value="1"/>
</dbReference>
<dbReference type="InterPro" id="IPR000160">
    <property type="entry name" value="GGDEF_dom"/>
</dbReference>
<accession>A0A3B0SDB5</accession>
<sequence>MSQHDKISDGDSAFRYSFIGRLRARYSQVKNWCVPLSTYPRNRKSRTLALILFNVIIALLPSLFLFLIFLATVSTSVMDASAKLMMILFLWSMVAASFTSLVLLRVGKVKLSRAVFGGTAIMVALILIQTTGGISKSVAASFIVVPPIIFFYFYSLRAGILATVVFPPLLFAIELINLSLGQPIPDLTSRADPNFNRLLVTATLYMIVTLGLCSLFRTISSRQSEFFGEHQELSSLVDQDTLTGIANSRKLKHKLQRDCDIVDEKGGGLAVYYIDLDDFKPINDSYGHAAGDEMLVQIAARLNDLCSKGDCAARMGGDEFAIILNRSLDEDQARILAQLIETTVSVPVYFRNKMIQVSASVGYCLYPKHTRNRGGIIPLADKNMYSRKSGNRGELAA</sequence>
<evidence type="ECO:0000259" key="2">
    <source>
        <dbReference type="PROSITE" id="PS50887"/>
    </source>
</evidence>
<gene>
    <name evidence="3" type="ORF">MNBD_ALPHA04-654</name>
</gene>
<keyword evidence="1" id="KW-0812">Transmembrane</keyword>
<keyword evidence="1" id="KW-0472">Membrane</keyword>
<dbReference type="InterPro" id="IPR029787">
    <property type="entry name" value="Nucleotide_cyclase"/>
</dbReference>
<feature type="transmembrane region" description="Helical" evidence="1">
    <location>
        <begin position="198"/>
        <end position="216"/>
    </location>
</feature>
<feature type="transmembrane region" description="Helical" evidence="1">
    <location>
        <begin position="48"/>
        <end position="72"/>
    </location>
</feature>
<feature type="transmembrane region" description="Helical" evidence="1">
    <location>
        <begin position="160"/>
        <end position="178"/>
    </location>
</feature>
<dbReference type="CDD" id="cd01949">
    <property type="entry name" value="GGDEF"/>
    <property type="match status" value="1"/>
</dbReference>
<dbReference type="PROSITE" id="PS50887">
    <property type="entry name" value="GGDEF"/>
    <property type="match status" value="1"/>
</dbReference>
<dbReference type="SMART" id="SM00267">
    <property type="entry name" value="GGDEF"/>
    <property type="match status" value="1"/>
</dbReference>
<organism evidence="3">
    <name type="scientific">hydrothermal vent metagenome</name>
    <dbReference type="NCBI Taxonomy" id="652676"/>
    <lineage>
        <taxon>unclassified sequences</taxon>
        <taxon>metagenomes</taxon>
        <taxon>ecological metagenomes</taxon>
    </lineage>
</organism>
<dbReference type="SUPFAM" id="SSF55073">
    <property type="entry name" value="Nucleotide cyclase"/>
    <property type="match status" value="1"/>
</dbReference>
<feature type="transmembrane region" description="Helical" evidence="1">
    <location>
        <begin position="111"/>
        <end position="128"/>
    </location>
</feature>
<keyword evidence="1" id="KW-1133">Transmembrane helix</keyword>
<dbReference type="InterPro" id="IPR043128">
    <property type="entry name" value="Rev_trsase/Diguanyl_cyclase"/>
</dbReference>
<feature type="transmembrane region" description="Helical" evidence="1">
    <location>
        <begin position="134"/>
        <end position="153"/>
    </location>
</feature>
<dbReference type="Gene3D" id="3.30.70.270">
    <property type="match status" value="1"/>
</dbReference>
<name>A0A3B0SDB5_9ZZZZ</name>
<dbReference type="NCBIfam" id="TIGR00254">
    <property type="entry name" value="GGDEF"/>
    <property type="match status" value="1"/>
</dbReference>
<dbReference type="PANTHER" id="PTHR46663">
    <property type="entry name" value="DIGUANYLATE CYCLASE DGCT-RELATED"/>
    <property type="match status" value="1"/>
</dbReference>
<evidence type="ECO:0000256" key="1">
    <source>
        <dbReference type="SAM" id="Phobius"/>
    </source>
</evidence>
<protein>
    <submittedName>
        <fullName evidence="3">Diguanylate cyclase/phosphodiesterase (GGDEF &amp; EAL domains) with PAS/PAC sensor(S)</fullName>
    </submittedName>
</protein>
<proteinExistence type="predicted"/>
<feature type="domain" description="GGDEF" evidence="2">
    <location>
        <begin position="267"/>
        <end position="397"/>
    </location>
</feature>
<feature type="transmembrane region" description="Helical" evidence="1">
    <location>
        <begin position="84"/>
        <end position="104"/>
    </location>
</feature>
<evidence type="ECO:0000313" key="3">
    <source>
        <dbReference type="EMBL" id="VAW04281.1"/>
    </source>
</evidence>
<dbReference type="PANTHER" id="PTHR46663:SF2">
    <property type="entry name" value="GGDEF DOMAIN-CONTAINING PROTEIN"/>
    <property type="match status" value="1"/>
</dbReference>
<dbReference type="AlphaFoldDB" id="A0A3B0SDB5"/>